<keyword evidence="1" id="KW-0540">Nuclease</keyword>
<sequence>MDELENLVGKDISEIDADIVEAFKSININVAVLEYKYKNCGKRYPSDSFKIASIDFSNPLPFDELIDFNKLFIFWHFNGIITDMELFDIRPDRDSLRNDYDFIIDMIENDEAHNLRYGDTKFLAAKRLDDVILVNNRKANRRDFVFKVSYLQKMLNEIKLY</sequence>
<name>A0A8T3VR13_9EURY</name>
<dbReference type="InterPro" id="IPR037057">
    <property type="entry name" value="DNA_rep_MutH/T2_RE_sf"/>
</dbReference>
<proteinExistence type="predicted"/>
<organism evidence="4 5">
    <name type="scientific">Methanobrevibacter millerae</name>
    <dbReference type="NCBI Taxonomy" id="230361"/>
    <lineage>
        <taxon>Archaea</taxon>
        <taxon>Methanobacteriati</taxon>
        <taxon>Methanobacteriota</taxon>
        <taxon>Methanomada group</taxon>
        <taxon>Methanobacteria</taxon>
        <taxon>Methanobacteriales</taxon>
        <taxon>Methanobacteriaceae</taxon>
        <taxon>Methanobrevibacter</taxon>
    </lineage>
</organism>
<evidence type="ECO:0000256" key="3">
    <source>
        <dbReference type="ARBA" id="ARBA00022801"/>
    </source>
</evidence>
<gene>
    <name evidence="4" type="ORF">E7Z74_06295</name>
</gene>
<comment type="caution">
    <text evidence="4">The sequence shown here is derived from an EMBL/GenBank/DDBJ whole genome shotgun (WGS) entry which is preliminary data.</text>
</comment>
<dbReference type="GO" id="GO:0016787">
    <property type="term" value="F:hydrolase activity"/>
    <property type="evidence" value="ECO:0007669"/>
    <property type="project" value="UniProtKB-KW"/>
</dbReference>
<evidence type="ECO:0000313" key="4">
    <source>
        <dbReference type="EMBL" id="MBE6510858.1"/>
    </source>
</evidence>
<protein>
    <submittedName>
        <fullName evidence="4">Uncharacterized protein</fullName>
    </submittedName>
</protein>
<accession>A0A8T3VR13</accession>
<dbReference type="AlphaFoldDB" id="A0A8T3VR13"/>
<dbReference type="GO" id="GO:0003677">
    <property type="term" value="F:DNA binding"/>
    <property type="evidence" value="ECO:0007669"/>
    <property type="project" value="InterPro"/>
</dbReference>
<evidence type="ECO:0000256" key="2">
    <source>
        <dbReference type="ARBA" id="ARBA00022759"/>
    </source>
</evidence>
<dbReference type="GO" id="GO:0004519">
    <property type="term" value="F:endonuclease activity"/>
    <property type="evidence" value="ECO:0007669"/>
    <property type="project" value="UniProtKB-KW"/>
</dbReference>
<keyword evidence="2" id="KW-0255">Endonuclease</keyword>
<evidence type="ECO:0000256" key="1">
    <source>
        <dbReference type="ARBA" id="ARBA00022722"/>
    </source>
</evidence>
<dbReference type="EMBL" id="SUTF01000007">
    <property type="protein sequence ID" value="MBE6510858.1"/>
    <property type="molecule type" value="Genomic_DNA"/>
</dbReference>
<keyword evidence="3" id="KW-0378">Hydrolase</keyword>
<evidence type="ECO:0000313" key="5">
    <source>
        <dbReference type="Proteomes" id="UP000713479"/>
    </source>
</evidence>
<dbReference type="Gene3D" id="3.40.600.10">
    <property type="entry name" value="DNA mismatch repair MutH/Restriction endonuclease, type II"/>
    <property type="match status" value="1"/>
</dbReference>
<dbReference type="Proteomes" id="UP000713479">
    <property type="component" value="Unassembled WGS sequence"/>
</dbReference>
<reference evidence="4" key="1">
    <citation type="submission" date="2019-04" db="EMBL/GenBank/DDBJ databases">
        <title>Evolution of Biomass-Degrading Anaerobic Consortia Revealed by Metagenomics.</title>
        <authorList>
            <person name="Peng X."/>
        </authorList>
    </citation>
    <scope>NUCLEOTIDE SEQUENCE</scope>
    <source>
        <strain evidence="4">SIG13</strain>
    </source>
</reference>